<sequence>MIQLVLGNSNKNYSEGPQLCVTVTSPVLRQSWRLQASQTWAMATPVPKKVAPSLHVPWTPCVVMSSAQEKCVAEMSSATFRMWRLSMETWVLLNRWSDLEAVMHIRLTCVPALQHAVDSRYAKEMWINLTPMQASDNIEALVLVSTNQVVL</sequence>
<proteinExistence type="predicted"/>
<dbReference type="EMBL" id="JAXCGZ010019153">
    <property type="protein sequence ID" value="KAK7066518.1"/>
    <property type="molecule type" value="Genomic_DNA"/>
</dbReference>
<protein>
    <submittedName>
        <fullName evidence="1">Uncharacterized protein</fullName>
    </submittedName>
</protein>
<evidence type="ECO:0000313" key="1">
    <source>
        <dbReference type="EMBL" id="KAK7066518.1"/>
    </source>
</evidence>
<organism evidence="1 2">
    <name type="scientific">Halocaridina rubra</name>
    <name type="common">Hawaiian red shrimp</name>
    <dbReference type="NCBI Taxonomy" id="373956"/>
    <lineage>
        <taxon>Eukaryota</taxon>
        <taxon>Metazoa</taxon>
        <taxon>Ecdysozoa</taxon>
        <taxon>Arthropoda</taxon>
        <taxon>Crustacea</taxon>
        <taxon>Multicrustacea</taxon>
        <taxon>Malacostraca</taxon>
        <taxon>Eumalacostraca</taxon>
        <taxon>Eucarida</taxon>
        <taxon>Decapoda</taxon>
        <taxon>Pleocyemata</taxon>
        <taxon>Caridea</taxon>
        <taxon>Atyoidea</taxon>
        <taxon>Atyidae</taxon>
        <taxon>Halocaridina</taxon>
    </lineage>
</organism>
<evidence type="ECO:0000313" key="2">
    <source>
        <dbReference type="Proteomes" id="UP001381693"/>
    </source>
</evidence>
<gene>
    <name evidence="1" type="ORF">SK128_010396</name>
</gene>
<dbReference type="AlphaFoldDB" id="A0AAN8ZWN5"/>
<accession>A0AAN8ZWN5</accession>
<dbReference type="Proteomes" id="UP001381693">
    <property type="component" value="Unassembled WGS sequence"/>
</dbReference>
<name>A0AAN8ZWN5_HALRR</name>
<reference evidence="1 2" key="1">
    <citation type="submission" date="2023-11" db="EMBL/GenBank/DDBJ databases">
        <title>Halocaridina rubra genome assembly.</title>
        <authorList>
            <person name="Smith C."/>
        </authorList>
    </citation>
    <scope>NUCLEOTIDE SEQUENCE [LARGE SCALE GENOMIC DNA]</scope>
    <source>
        <strain evidence="1">EP-1</strain>
        <tissue evidence="1">Whole</tissue>
    </source>
</reference>
<keyword evidence="2" id="KW-1185">Reference proteome</keyword>
<comment type="caution">
    <text evidence="1">The sequence shown here is derived from an EMBL/GenBank/DDBJ whole genome shotgun (WGS) entry which is preliminary data.</text>
</comment>